<sequence length="233" mass="26430">MNHNSAFFIFQSVLSYSSQLALLVPLWIGYQRRHLLKPEHKAVFWCCVMWAILTVVGEILFAAKRHNLFVWNIVTVLETLLLGYAFYLALNSRIIRSFIRIAAGLFIVTATADFFFISGLEATTIYTVALESILLITVVLLYFERSLHELRTTPLEQHPMFVIGIGVIVYFAGTTMVFLLKDSVRGIQMVMMMMVNSVLSFVLNLVIARAFWLVGRKPVSLLPHLSTHTAEVA</sequence>
<feature type="transmembrane region" description="Helical" evidence="1">
    <location>
        <begin position="97"/>
        <end position="117"/>
    </location>
</feature>
<gene>
    <name evidence="2" type="ORF">J0X19_19755</name>
</gene>
<comment type="caution">
    <text evidence="2">The sequence shown here is derived from an EMBL/GenBank/DDBJ whole genome shotgun (WGS) entry which is preliminary data.</text>
</comment>
<keyword evidence="1" id="KW-0812">Transmembrane</keyword>
<feature type="transmembrane region" description="Helical" evidence="1">
    <location>
        <begin position="159"/>
        <end position="180"/>
    </location>
</feature>
<feature type="transmembrane region" description="Helical" evidence="1">
    <location>
        <begin position="186"/>
        <end position="207"/>
    </location>
</feature>
<dbReference type="AlphaFoldDB" id="A0A939JFA1"/>
<organism evidence="2 3">
    <name type="scientific">Hymenobacter telluris</name>
    <dbReference type="NCBI Taxonomy" id="2816474"/>
    <lineage>
        <taxon>Bacteria</taxon>
        <taxon>Pseudomonadati</taxon>
        <taxon>Bacteroidota</taxon>
        <taxon>Cytophagia</taxon>
        <taxon>Cytophagales</taxon>
        <taxon>Hymenobacteraceae</taxon>
        <taxon>Hymenobacter</taxon>
    </lineage>
</organism>
<evidence type="ECO:0000313" key="2">
    <source>
        <dbReference type="EMBL" id="MBO0360207.1"/>
    </source>
</evidence>
<keyword evidence="1" id="KW-1133">Transmembrane helix</keyword>
<proteinExistence type="predicted"/>
<name>A0A939JFA1_9BACT</name>
<feature type="transmembrane region" description="Helical" evidence="1">
    <location>
        <begin position="123"/>
        <end position="143"/>
    </location>
</feature>
<reference evidence="2" key="1">
    <citation type="submission" date="2021-03" db="EMBL/GenBank/DDBJ databases">
        <authorList>
            <person name="Kim M.K."/>
        </authorList>
    </citation>
    <scope>NUCLEOTIDE SEQUENCE</scope>
    <source>
        <strain evidence="2">BT186</strain>
    </source>
</reference>
<protein>
    <submittedName>
        <fullName evidence="2">Uncharacterized protein</fullName>
    </submittedName>
</protein>
<dbReference type="Proteomes" id="UP000664144">
    <property type="component" value="Unassembled WGS sequence"/>
</dbReference>
<feature type="transmembrane region" description="Helical" evidence="1">
    <location>
        <begin position="69"/>
        <end position="90"/>
    </location>
</feature>
<evidence type="ECO:0000256" key="1">
    <source>
        <dbReference type="SAM" id="Phobius"/>
    </source>
</evidence>
<keyword evidence="3" id="KW-1185">Reference proteome</keyword>
<dbReference type="RefSeq" id="WP_206986149.1">
    <property type="nucleotide sequence ID" value="NZ_JAFLQZ010000017.1"/>
</dbReference>
<keyword evidence="1" id="KW-0472">Membrane</keyword>
<evidence type="ECO:0000313" key="3">
    <source>
        <dbReference type="Proteomes" id="UP000664144"/>
    </source>
</evidence>
<feature type="transmembrane region" description="Helical" evidence="1">
    <location>
        <begin position="6"/>
        <end position="30"/>
    </location>
</feature>
<dbReference type="EMBL" id="JAFLQZ010000017">
    <property type="protein sequence ID" value="MBO0360207.1"/>
    <property type="molecule type" value="Genomic_DNA"/>
</dbReference>
<accession>A0A939JFA1</accession>
<feature type="transmembrane region" description="Helical" evidence="1">
    <location>
        <begin position="42"/>
        <end position="63"/>
    </location>
</feature>